<organism evidence="1 2">
    <name type="scientific">Racocetra fulgida</name>
    <dbReference type="NCBI Taxonomy" id="60492"/>
    <lineage>
        <taxon>Eukaryota</taxon>
        <taxon>Fungi</taxon>
        <taxon>Fungi incertae sedis</taxon>
        <taxon>Mucoromycota</taxon>
        <taxon>Glomeromycotina</taxon>
        <taxon>Glomeromycetes</taxon>
        <taxon>Diversisporales</taxon>
        <taxon>Gigasporaceae</taxon>
        <taxon>Racocetra</taxon>
    </lineage>
</organism>
<dbReference type="OrthoDB" id="2437471at2759"/>
<dbReference type="AlphaFoldDB" id="A0A9N9HXR2"/>
<sequence>IQYDTFKDACTKLGLLQGDDEWDFCLSEALQIQSNTNISNQALLHLQSILNKHGKSLSDFPNMPLPTIPPTSDILNHLIAEELNYNIEELTQIIEHG</sequence>
<dbReference type="Proteomes" id="UP000789396">
    <property type="component" value="Unassembled WGS sequence"/>
</dbReference>
<evidence type="ECO:0000313" key="1">
    <source>
        <dbReference type="EMBL" id="CAG8711434.1"/>
    </source>
</evidence>
<proteinExistence type="predicted"/>
<feature type="non-terminal residue" evidence="1">
    <location>
        <position position="97"/>
    </location>
</feature>
<feature type="non-terminal residue" evidence="1">
    <location>
        <position position="1"/>
    </location>
</feature>
<accession>A0A9N9HXR2</accession>
<gene>
    <name evidence="1" type="ORF">RFULGI_LOCUS10872</name>
</gene>
<keyword evidence="2" id="KW-1185">Reference proteome</keyword>
<reference evidence="1" key="1">
    <citation type="submission" date="2021-06" db="EMBL/GenBank/DDBJ databases">
        <authorList>
            <person name="Kallberg Y."/>
            <person name="Tangrot J."/>
            <person name="Rosling A."/>
        </authorList>
    </citation>
    <scope>NUCLEOTIDE SEQUENCE</scope>
    <source>
        <strain evidence="1">IN212</strain>
    </source>
</reference>
<protein>
    <submittedName>
        <fullName evidence="1">15225_t:CDS:1</fullName>
    </submittedName>
</protein>
<name>A0A9N9HXR2_9GLOM</name>
<evidence type="ECO:0000313" key="2">
    <source>
        <dbReference type="Proteomes" id="UP000789396"/>
    </source>
</evidence>
<dbReference type="EMBL" id="CAJVPZ010022388">
    <property type="protein sequence ID" value="CAG8711434.1"/>
    <property type="molecule type" value="Genomic_DNA"/>
</dbReference>
<comment type="caution">
    <text evidence="1">The sequence shown here is derived from an EMBL/GenBank/DDBJ whole genome shotgun (WGS) entry which is preliminary data.</text>
</comment>